<dbReference type="InterPro" id="IPR002575">
    <property type="entry name" value="Aminoglycoside_PTrfase"/>
</dbReference>
<reference evidence="11 12" key="1">
    <citation type="submission" date="2019-11" db="EMBL/GenBank/DDBJ databases">
        <authorList>
            <person name="Jiang L.-Q."/>
        </authorList>
    </citation>
    <scope>NUCLEOTIDE SEQUENCE [LARGE SCALE GENOMIC DNA]</scope>
    <source>
        <strain evidence="11 12">YIM 132087</strain>
    </source>
</reference>
<keyword evidence="9" id="KW-0460">Magnesium</keyword>
<evidence type="ECO:0000256" key="4">
    <source>
        <dbReference type="ARBA" id="ARBA00022777"/>
    </source>
</evidence>
<feature type="binding site" evidence="9">
    <location>
        <position position="192"/>
    </location>
    <ligand>
        <name>Mg(2+)</name>
        <dbReference type="ChEBI" id="CHEBI:18420"/>
    </ligand>
</feature>
<dbReference type="GO" id="GO:0016773">
    <property type="term" value="F:phosphotransferase activity, alcohol group as acceptor"/>
    <property type="evidence" value="ECO:0007669"/>
    <property type="project" value="InterPro"/>
</dbReference>
<evidence type="ECO:0000256" key="5">
    <source>
        <dbReference type="ARBA" id="ARBA00022840"/>
    </source>
</evidence>
<organism evidence="11 12">
    <name type="scientific">Nakamurella alba</name>
    <dbReference type="NCBI Taxonomy" id="2665158"/>
    <lineage>
        <taxon>Bacteria</taxon>
        <taxon>Bacillati</taxon>
        <taxon>Actinomycetota</taxon>
        <taxon>Actinomycetes</taxon>
        <taxon>Nakamurellales</taxon>
        <taxon>Nakamurellaceae</taxon>
        <taxon>Nakamurella</taxon>
    </lineage>
</organism>
<dbReference type="Gene3D" id="3.30.200.20">
    <property type="entry name" value="Phosphorylase Kinase, domain 1"/>
    <property type="match status" value="1"/>
</dbReference>
<accession>A0A7K1FSD4</accession>
<comment type="caution">
    <text evidence="11">The sequence shown here is derived from an EMBL/GenBank/DDBJ whole genome shotgun (WGS) entry which is preliminary data.</text>
</comment>
<dbReference type="AlphaFoldDB" id="A0A7K1FSD4"/>
<dbReference type="EMBL" id="WLYK01000007">
    <property type="protein sequence ID" value="MTD15744.1"/>
    <property type="molecule type" value="Genomic_DNA"/>
</dbReference>
<evidence type="ECO:0000313" key="12">
    <source>
        <dbReference type="Proteomes" id="UP000460221"/>
    </source>
</evidence>
<dbReference type="Gene3D" id="3.90.1200.10">
    <property type="match status" value="1"/>
</dbReference>
<evidence type="ECO:0000256" key="1">
    <source>
        <dbReference type="ARBA" id="ARBA00006219"/>
    </source>
</evidence>
<comment type="similarity">
    <text evidence="1 7">Belongs to the aminoglycoside phosphotransferase family.</text>
</comment>
<dbReference type="GO" id="GO:0046872">
    <property type="term" value="F:metal ion binding"/>
    <property type="evidence" value="ECO:0007669"/>
    <property type="project" value="UniProtKB-KW"/>
</dbReference>
<feature type="active site" description="Proton acceptor" evidence="8">
    <location>
        <position position="187"/>
    </location>
</feature>
<feature type="binding site" evidence="9">
    <location>
        <position position="206"/>
    </location>
    <ligand>
        <name>Mg(2+)</name>
        <dbReference type="ChEBI" id="CHEBI:18420"/>
    </ligand>
</feature>
<dbReference type="GO" id="GO:0046677">
    <property type="term" value="P:response to antibiotic"/>
    <property type="evidence" value="ECO:0007669"/>
    <property type="project" value="UniProtKB-KW"/>
</dbReference>
<dbReference type="Pfam" id="PF01636">
    <property type="entry name" value="APH"/>
    <property type="match status" value="1"/>
</dbReference>
<evidence type="ECO:0000256" key="7">
    <source>
        <dbReference type="PIRNR" id="PIRNR000706"/>
    </source>
</evidence>
<sequence>MDPVIAGPPDADRELPAAVVEIARIHDATPVWRNEAGGITLRGHGVHIKWSPIGGPDLRREQERLIWAAPFTTVPEPLEHRSDGTGEWLVTRTVAGRSAVDPDWTLRASTAVPAIGRGLRELHEALPVDDCPFRWDLDLRLGEIDAGLGHRDPDDWGQEHRHLDFPAARRLLADPPPVDGPVVCHGDACAPNTLLDEDGTPVAHVDLGRLGTGDRWADLAIASLSCTWNYGPGFEELLVESYGVDWDPRRIAYYRLLWDLGP</sequence>
<dbReference type="GO" id="GO:0005524">
    <property type="term" value="F:ATP binding"/>
    <property type="evidence" value="ECO:0007669"/>
    <property type="project" value="UniProtKB-KW"/>
</dbReference>
<gene>
    <name evidence="11" type="ORF">GIS00_17560</name>
</gene>
<evidence type="ECO:0000256" key="9">
    <source>
        <dbReference type="PIRSR" id="PIRSR000706-2"/>
    </source>
</evidence>
<dbReference type="Proteomes" id="UP000460221">
    <property type="component" value="Unassembled WGS sequence"/>
</dbReference>
<dbReference type="GO" id="GO:0016301">
    <property type="term" value="F:kinase activity"/>
    <property type="evidence" value="ECO:0007669"/>
    <property type="project" value="UniProtKB-KW"/>
</dbReference>
<dbReference type="CDD" id="cd05150">
    <property type="entry name" value="APH"/>
    <property type="match status" value="1"/>
</dbReference>
<evidence type="ECO:0000256" key="6">
    <source>
        <dbReference type="ARBA" id="ARBA00023251"/>
    </source>
</evidence>
<evidence type="ECO:0000256" key="8">
    <source>
        <dbReference type="PIRSR" id="PIRSR000706-1"/>
    </source>
</evidence>
<keyword evidence="5 7" id="KW-0067">ATP-binding</keyword>
<keyword evidence="4 7" id="KW-0418">Kinase</keyword>
<dbReference type="InterPro" id="IPR011009">
    <property type="entry name" value="Kinase-like_dom_sf"/>
</dbReference>
<evidence type="ECO:0000256" key="3">
    <source>
        <dbReference type="ARBA" id="ARBA00022741"/>
    </source>
</evidence>
<name>A0A7K1FSD4_9ACTN</name>
<dbReference type="InterPro" id="IPR024165">
    <property type="entry name" value="Kan/Strep_kinase"/>
</dbReference>
<keyword evidence="3 7" id="KW-0547">Nucleotide-binding</keyword>
<dbReference type="SUPFAM" id="SSF56112">
    <property type="entry name" value="Protein kinase-like (PK-like)"/>
    <property type="match status" value="1"/>
</dbReference>
<evidence type="ECO:0000313" key="11">
    <source>
        <dbReference type="EMBL" id="MTD15744.1"/>
    </source>
</evidence>
<dbReference type="PIRSF" id="PIRSF000706">
    <property type="entry name" value="Kanamycin_kin"/>
    <property type="match status" value="1"/>
</dbReference>
<keyword evidence="2 7" id="KW-0808">Transferase</keyword>
<evidence type="ECO:0000259" key="10">
    <source>
        <dbReference type="Pfam" id="PF01636"/>
    </source>
</evidence>
<keyword evidence="12" id="KW-1185">Reference proteome</keyword>
<keyword evidence="6 7" id="KW-0046">Antibiotic resistance</keyword>
<feature type="domain" description="Aminoglycoside phosphotransferase" evidence="10">
    <location>
        <begin position="56"/>
        <end position="250"/>
    </location>
</feature>
<protein>
    <submittedName>
        <fullName evidence="11">Phosphotransferase</fullName>
    </submittedName>
</protein>
<evidence type="ECO:0000256" key="2">
    <source>
        <dbReference type="ARBA" id="ARBA00022679"/>
    </source>
</evidence>
<keyword evidence="9" id="KW-0479">Metal-binding</keyword>
<proteinExistence type="inferred from homology"/>